<feature type="domain" description="AB hydrolase-1" evidence="2">
    <location>
        <begin position="138"/>
        <end position="402"/>
    </location>
</feature>
<dbReference type="GO" id="GO:0016020">
    <property type="term" value="C:membrane"/>
    <property type="evidence" value="ECO:0007669"/>
    <property type="project" value="TreeGrafter"/>
</dbReference>
<evidence type="ECO:0000313" key="4">
    <source>
        <dbReference type="Proteomes" id="UP000696573"/>
    </source>
</evidence>
<dbReference type="Pfam" id="PF12697">
    <property type="entry name" value="Abhydrolase_6"/>
    <property type="match status" value="1"/>
</dbReference>
<keyword evidence="1" id="KW-1133">Transmembrane helix</keyword>
<sequence>MDKGNAQPDTEQDSILLCSFHLYFQLLRSYCVRLLDKMLLFSAFYLSLAGMGVIAATTRETSNCVPVSFHFSVSALNTVWLSPPDPGSETSILDFFYSGLANGTGPAVAGTTKETGTFQINGIYCSPTREKSGQALQVLVHGITYDKSIWSGTGYGAQYDWQAFATNQGYHTLAIDRLGHGSNPERPDPLAVVQGSFHIEMIHKLISIVRNQSGNPLGRTFNKVVYVSHSYGGWVGTGLIARYPKDVDAMVLTGFSTVPNFAPFANSKLRSAALLAPGRFPGLPLGYITFGESSGRKAAFFAGNFDPAFPALDYASQETWTIGETGSLGFTSTSPVDYTGPLFLATGADDAIFCQPPKTACEALVQNSKQFYPNVKKFGFFVPENTGHTLTRHYSAPATFAKVHRFLNEALGKC</sequence>
<dbReference type="Proteomes" id="UP000696573">
    <property type="component" value="Unassembled WGS sequence"/>
</dbReference>
<feature type="transmembrane region" description="Helical" evidence="1">
    <location>
        <begin position="38"/>
        <end position="56"/>
    </location>
</feature>
<protein>
    <recommendedName>
        <fullName evidence="2">AB hydrolase-1 domain-containing protein</fullName>
    </recommendedName>
</protein>
<name>A0A9N9YQE7_9HYPO</name>
<dbReference type="EMBL" id="CABFNQ020000725">
    <property type="protein sequence ID" value="CAH0026877.1"/>
    <property type="molecule type" value="Genomic_DNA"/>
</dbReference>
<dbReference type="AlphaFoldDB" id="A0A9N9YQE7"/>
<dbReference type="OrthoDB" id="190201at2759"/>
<reference evidence="3" key="1">
    <citation type="submission" date="2021-10" db="EMBL/GenBank/DDBJ databases">
        <authorList>
            <person name="Piombo E."/>
        </authorList>
    </citation>
    <scope>NUCLEOTIDE SEQUENCE</scope>
</reference>
<keyword evidence="1" id="KW-0812">Transmembrane</keyword>
<dbReference type="InterPro" id="IPR029058">
    <property type="entry name" value="AB_hydrolase_fold"/>
</dbReference>
<dbReference type="GO" id="GO:0046464">
    <property type="term" value="P:acylglycerol catabolic process"/>
    <property type="evidence" value="ECO:0007669"/>
    <property type="project" value="TreeGrafter"/>
</dbReference>
<dbReference type="PANTHER" id="PTHR43798">
    <property type="entry name" value="MONOACYLGLYCEROL LIPASE"/>
    <property type="match status" value="1"/>
</dbReference>
<evidence type="ECO:0000256" key="1">
    <source>
        <dbReference type="SAM" id="Phobius"/>
    </source>
</evidence>
<dbReference type="Gene3D" id="3.40.50.1820">
    <property type="entry name" value="alpha/beta hydrolase"/>
    <property type="match status" value="1"/>
</dbReference>
<proteinExistence type="predicted"/>
<evidence type="ECO:0000259" key="2">
    <source>
        <dbReference type="Pfam" id="PF12697"/>
    </source>
</evidence>
<dbReference type="InterPro" id="IPR050266">
    <property type="entry name" value="AB_hydrolase_sf"/>
</dbReference>
<dbReference type="SUPFAM" id="SSF53474">
    <property type="entry name" value="alpha/beta-Hydrolases"/>
    <property type="match status" value="1"/>
</dbReference>
<keyword evidence="1" id="KW-0472">Membrane</keyword>
<comment type="caution">
    <text evidence="3">The sequence shown here is derived from an EMBL/GenBank/DDBJ whole genome shotgun (WGS) entry which is preliminary data.</text>
</comment>
<dbReference type="GO" id="GO:0047372">
    <property type="term" value="F:monoacylglycerol lipase activity"/>
    <property type="evidence" value="ECO:0007669"/>
    <property type="project" value="TreeGrafter"/>
</dbReference>
<evidence type="ECO:0000313" key="3">
    <source>
        <dbReference type="EMBL" id="CAH0026877.1"/>
    </source>
</evidence>
<organism evidence="3 4">
    <name type="scientific">Clonostachys rhizophaga</name>
    <dbReference type="NCBI Taxonomy" id="160324"/>
    <lineage>
        <taxon>Eukaryota</taxon>
        <taxon>Fungi</taxon>
        <taxon>Dikarya</taxon>
        <taxon>Ascomycota</taxon>
        <taxon>Pezizomycotina</taxon>
        <taxon>Sordariomycetes</taxon>
        <taxon>Hypocreomycetidae</taxon>
        <taxon>Hypocreales</taxon>
        <taxon>Bionectriaceae</taxon>
        <taxon>Clonostachys</taxon>
    </lineage>
</organism>
<gene>
    <name evidence="3" type="ORF">CRHIZ90672A_00002979</name>
</gene>
<accession>A0A9N9YQE7</accession>
<dbReference type="InterPro" id="IPR000073">
    <property type="entry name" value="AB_hydrolase_1"/>
</dbReference>
<keyword evidence="4" id="KW-1185">Reference proteome</keyword>
<dbReference type="PANTHER" id="PTHR43798:SF5">
    <property type="entry name" value="MONOACYLGLYCEROL LIPASE ABHD6"/>
    <property type="match status" value="1"/>
</dbReference>